<name>A0AA48K9D0_9BACT</name>
<comment type="similarity">
    <text evidence="1">Belongs to the GSP E family.</text>
</comment>
<evidence type="ECO:0000313" key="5">
    <source>
        <dbReference type="EMBL" id="BDU72202.1"/>
    </source>
</evidence>
<dbReference type="Gene3D" id="3.30.450.90">
    <property type="match status" value="1"/>
</dbReference>
<dbReference type="InterPro" id="IPR001482">
    <property type="entry name" value="T2SS/T4SS_dom"/>
</dbReference>
<dbReference type="InterPro" id="IPR003593">
    <property type="entry name" value="AAA+_ATPase"/>
</dbReference>
<evidence type="ECO:0000313" key="6">
    <source>
        <dbReference type="Proteomes" id="UP001238179"/>
    </source>
</evidence>
<evidence type="ECO:0000259" key="4">
    <source>
        <dbReference type="PROSITE" id="PS00662"/>
    </source>
</evidence>
<accession>A0AA48K9D0</accession>
<dbReference type="InterPro" id="IPR037257">
    <property type="entry name" value="T2SS_E_N_sf"/>
</dbReference>
<dbReference type="Gene3D" id="3.40.50.300">
    <property type="entry name" value="P-loop containing nucleotide triphosphate hydrolases"/>
    <property type="match status" value="1"/>
</dbReference>
<dbReference type="Proteomes" id="UP001238179">
    <property type="component" value="Chromosome"/>
</dbReference>
<dbReference type="GO" id="GO:0005524">
    <property type="term" value="F:ATP binding"/>
    <property type="evidence" value="ECO:0007669"/>
    <property type="project" value="UniProtKB-KW"/>
</dbReference>
<gene>
    <name evidence="5" type="ORF">METEAL_13760</name>
</gene>
<protein>
    <submittedName>
        <fullName evidence="5">Type II secretion system protein E</fullName>
    </submittedName>
</protein>
<dbReference type="RefSeq" id="WP_316415113.1">
    <property type="nucleotide sequence ID" value="NZ_AP027080.1"/>
</dbReference>
<keyword evidence="3" id="KW-0067">ATP-binding</keyword>
<dbReference type="PROSITE" id="PS00662">
    <property type="entry name" value="T2SP_E"/>
    <property type="match status" value="1"/>
</dbReference>
<dbReference type="Pfam" id="PF00437">
    <property type="entry name" value="T2SSE"/>
    <property type="match status" value="1"/>
</dbReference>
<dbReference type="InterPro" id="IPR007831">
    <property type="entry name" value="T2SS_GspE_N"/>
</dbReference>
<dbReference type="GO" id="GO:0005886">
    <property type="term" value="C:plasma membrane"/>
    <property type="evidence" value="ECO:0007669"/>
    <property type="project" value="TreeGrafter"/>
</dbReference>
<sequence length="529" mass="56199">MASTVPGIRRRLGERLQDRGLLTGRQLELALLEQGRTGALLGEILLRLGLVTPSALGEALADQAGVPFVHLGDLIPDAEAVALVPEAMARRLRVLPLDRKGRDLRLAMANVFDLDALAEVEGHTLLRITVVCAAEEDLLACAARVQGSGQSLEQVLEEAIVRAEEGDAERSMTRLVDQLLAKAIRDRATDVHIQPDERTVLTRFRVDGSLVQGPSLPKALQPAVLARLKVLAEVDLSESRRPQDGRFSLPLGRRTLDVRASFLPARHGEKAVLRLLDKTNLVQGLDQLGMPGRIQERFEALLQRPHGLLLVTGPTGSGKTTTLYSALHALNSSERCLVTVEDPVEYELPLVTQVGVNPKAGITFASGLRGLLRQDPDVILVGEIRDGETASIALRAAMTGHLVLATLHAGQPVGALARLRDLGATGGDLAETLLAIHAQRLVRLLCAACGGRGCPACGATGVWGRRAIHDLLPITPAVRDLIAAGAAAPAIEAEARRQGKGSLGEHALALAAQGLISATEARRVAAEEA</sequence>
<dbReference type="PANTHER" id="PTHR30258:SF2">
    <property type="entry name" value="COMG OPERON PROTEIN 1"/>
    <property type="match status" value="1"/>
</dbReference>
<keyword evidence="2" id="KW-0547">Nucleotide-binding</keyword>
<dbReference type="InterPro" id="IPR027417">
    <property type="entry name" value="P-loop_NTPase"/>
</dbReference>
<feature type="domain" description="Bacterial type II secretion system protein E" evidence="4">
    <location>
        <begin position="372"/>
        <end position="386"/>
    </location>
</feature>
<dbReference type="Gene3D" id="3.30.300.160">
    <property type="entry name" value="Type II secretion system, protein E, N-terminal domain"/>
    <property type="match status" value="1"/>
</dbReference>
<dbReference type="GO" id="GO:0016887">
    <property type="term" value="F:ATP hydrolysis activity"/>
    <property type="evidence" value="ECO:0007669"/>
    <property type="project" value="TreeGrafter"/>
</dbReference>
<dbReference type="EMBL" id="AP027080">
    <property type="protein sequence ID" value="BDU72202.1"/>
    <property type="molecule type" value="Genomic_DNA"/>
</dbReference>
<dbReference type="PANTHER" id="PTHR30258">
    <property type="entry name" value="TYPE II SECRETION SYSTEM PROTEIN GSPE-RELATED"/>
    <property type="match status" value="1"/>
</dbReference>
<dbReference type="KEGG" id="msil:METEAL_13760"/>
<dbReference type="SUPFAM" id="SSF160246">
    <property type="entry name" value="EspE N-terminal domain-like"/>
    <property type="match status" value="1"/>
</dbReference>
<dbReference type="Pfam" id="PF05157">
    <property type="entry name" value="MshEN"/>
    <property type="match status" value="1"/>
</dbReference>
<dbReference type="AlphaFoldDB" id="A0AA48K9D0"/>
<organism evidence="5 6">
    <name type="scientific">Mesoterricola silvestris</name>
    <dbReference type="NCBI Taxonomy" id="2927979"/>
    <lineage>
        <taxon>Bacteria</taxon>
        <taxon>Pseudomonadati</taxon>
        <taxon>Acidobacteriota</taxon>
        <taxon>Holophagae</taxon>
        <taxon>Holophagales</taxon>
        <taxon>Holophagaceae</taxon>
        <taxon>Mesoterricola</taxon>
    </lineage>
</organism>
<dbReference type="SUPFAM" id="SSF52540">
    <property type="entry name" value="P-loop containing nucleoside triphosphate hydrolases"/>
    <property type="match status" value="1"/>
</dbReference>
<reference evidence="6" key="1">
    <citation type="journal article" date="2023" name="Int. J. Syst. Evol. Microbiol.">
        <title>Mesoterricola silvestris gen. nov., sp. nov., Mesoterricola sediminis sp. nov., Geothrix oryzae sp. nov., Geothrix edaphica sp. nov., Geothrix rubra sp. nov., and Geothrix limicola sp. nov., six novel members of Acidobacteriota isolated from soils.</title>
        <authorList>
            <person name="Itoh H."/>
            <person name="Sugisawa Y."/>
            <person name="Mise K."/>
            <person name="Xu Z."/>
            <person name="Kuniyasu M."/>
            <person name="Ushijima N."/>
            <person name="Kawano K."/>
            <person name="Kobayashi E."/>
            <person name="Shiratori Y."/>
            <person name="Masuda Y."/>
            <person name="Senoo K."/>
        </authorList>
    </citation>
    <scope>NUCLEOTIDE SEQUENCE [LARGE SCALE GENOMIC DNA]</scope>
    <source>
        <strain evidence="6">W79</strain>
    </source>
</reference>
<keyword evidence="6" id="KW-1185">Reference proteome</keyword>
<proteinExistence type="inferred from homology"/>
<evidence type="ECO:0000256" key="3">
    <source>
        <dbReference type="ARBA" id="ARBA00022840"/>
    </source>
</evidence>
<evidence type="ECO:0000256" key="2">
    <source>
        <dbReference type="ARBA" id="ARBA00022741"/>
    </source>
</evidence>
<evidence type="ECO:0000256" key="1">
    <source>
        <dbReference type="ARBA" id="ARBA00006611"/>
    </source>
</evidence>
<dbReference type="CDD" id="cd01129">
    <property type="entry name" value="PulE-GspE-like"/>
    <property type="match status" value="1"/>
</dbReference>
<dbReference type="SMART" id="SM00382">
    <property type="entry name" value="AAA"/>
    <property type="match status" value="1"/>
</dbReference>